<dbReference type="SUPFAM" id="SSF53474">
    <property type="entry name" value="alpha/beta-Hydrolases"/>
    <property type="match status" value="1"/>
</dbReference>
<keyword evidence="5" id="KW-1185">Reference proteome</keyword>
<dbReference type="EMBL" id="JH687564">
    <property type="protein sequence ID" value="EIN03457.1"/>
    <property type="molecule type" value="Genomic_DNA"/>
</dbReference>
<dbReference type="GO" id="GO:0016787">
    <property type="term" value="F:hydrolase activity"/>
    <property type="evidence" value="ECO:0007669"/>
    <property type="project" value="UniProtKB-KW"/>
</dbReference>
<dbReference type="RefSeq" id="XP_007389324.1">
    <property type="nucleotide sequence ID" value="XM_007389262.1"/>
</dbReference>
<dbReference type="KEGG" id="psq:PUNSTDRAFT_139547"/>
<dbReference type="Pfam" id="PF00561">
    <property type="entry name" value="Abhydrolase_1"/>
    <property type="match status" value="1"/>
</dbReference>
<evidence type="ECO:0000313" key="4">
    <source>
        <dbReference type="EMBL" id="EIN03457.1"/>
    </source>
</evidence>
<evidence type="ECO:0000256" key="1">
    <source>
        <dbReference type="ARBA" id="ARBA00022801"/>
    </source>
</evidence>
<dbReference type="GeneID" id="18880342"/>
<evidence type="ECO:0000313" key="5">
    <source>
        <dbReference type="Proteomes" id="UP000054196"/>
    </source>
</evidence>
<dbReference type="InterPro" id="IPR000639">
    <property type="entry name" value="Epox_hydrolase-like"/>
</dbReference>
<gene>
    <name evidence="4" type="ORF">PUNSTDRAFT_139547</name>
</gene>
<dbReference type="InterPro" id="IPR029058">
    <property type="entry name" value="AB_hydrolase_fold"/>
</dbReference>
<dbReference type="AlphaFoldDB" id="R7S0Y4"/>
<dbReference type="Proteomes" id="UP000054196">
    <property type="component" value="Unassembled WGS sequence"/>
</dbReference>
<dbReference type="PRINTS" id="PR00111">
    <property type="entry name" value="ABHYDROLASE"/>
</dbReference>
<feature type="domain" description="AB hydrolase-1" evidence="3">
    <location>
        <begin position="33"/>
        <end position="291"/>
    </location>
</feature>
<organism evidence="4 5">
    <name type="scientific">Punctularia strigosozonata (strain HHB-11173)</name>
    <name type="common">White-rot fungus</name>
    <dbReference type="NCBI Taxonomy" id="741275"/>
    <lineage>
        <taxon>Eukaryota</taxon>
        <taxon>Fungi</taxon>
        <taxon>Dikarya</taxon>
        <taxon>Basidiomycota</taxon>
        <taxon>Agaricomycotina</taxon>
        <taxon>Agaricomycetes</taxon>
        <taxon>Corticiales</taxon>
        <taxon>Punctulariaceae</taxon>
        <taxon>Punctularia</taxon>
    </lineage>
</organism>
<keyword evidence="1 4" id="KW-0378">Hydrolase</keyword>
<protein>
    <submittedName>
        <fullName evidence="4">Alpha/beta-hydrolase</fullName>
    </submittedName>
</protein>
<reference evidence="5" key="1">
    <citation type="journal article" date="2012" name="Science">
        <title>The Paleozoic origin of enzymatic lignin decomposition reconstructed from 31 fungal genomes.</title>
        <authorList>
            <person name="Floudas D."/>
            <person name="Binder M."/>
            <person name="Riley R."/>
            <person name="Barry K."/>
            <person name="Blanchette R.A."/>
            <person name="Henrissat B."/>
            <person name="Martinez A.T."/>
            <person name="Otillar R."/>
            <person name="Spatafora J.W."/>
            <person name="Yadav J.S."/>
            <person name="Aerts A."/>
            <person name="Benoit I."/>
            <person name="Boyd A."/>
            <person name="Carlson A."/>
            <person name="Copeland A."/>
            <person name="Coutinho P.M."/>
            <person name="de Vries R.P."/>
            <person name="Ferreira P."/>
            <person name="Findley K."/>
            <person name="Foster B."/>
            <person name="Gaskell J."/>
            <person name="Glotzer D."/>
            <person name="Gorecki P."/>
            <person name="Heitman J."/>
            <person name="Hesse C."/>
            <person name="Hori C."/>
            <person name="Igarashi K."/>
            <person name="Jurgens J.A."/>
            <person name="Kallen N."/>
            <person name="Kersten P."/>
            <person name="Kohler A."/>
            <person name="Kuees U."/>
            <person name="Kumar T.K.A."/>
            <person name="Kuo A."/>
            <person name="LaButti K."/>
            <person name="Larrondo L.F."/>
            <person name="Lindquist E."/>
            <person name="Ling A."/>
            <person name="Lombard V."/>
            <person name="Lucas S."/>
            <person name="Lundell T."/>
            <person name="Martin R."/>
            <person name="McLaughlin D.J."/>
            <person name="Morgenstern I."/>
            <person name="Morin E."/>
            <person name="Murat C."/>
            <person name="Nagy L.G."/>
            <person name="Nolan M."/>
            <person name="Ohm R.A."/>
            <person name="Patyshakuliyeva A."/>
            <person name="Rokas A."/>
            <person name="Ruiz-Duenas F.J."/>
            <person name="Sabat G."/>
            <person name="Salamov A."/>
            <person name="Samejima M."/>
            <person name="Schmutz J."/>
            <person name="Slot J.C."/>
            <person name="St John F."/>
            <person name="Stenlid J."/>
            <person name="Sun H."/>
            <person name="Sun S."/>
            <person name="Syed K."/>
            <person name="Tsang A."/>
            <person name="Wiebenga A."/>
            <person name="Young D."/>
            <person name="Pisabarro A."/>
            <person name="Eastwood D.C."/>
            <person name="Martin F."/>
            <person name="Cullen D."/>
            <person name="Grigoriev I.V."/>
            <person name="Hibbett D.S."/>
        </authorList>
    </citation>
    <scope>NUCLEOTIDE SEQUENCE [LARGE SCALE GENOMIC DNA]</scope>
    <source>
        <strain evidence="5">HHB-11173 SS5</strain>
    </source>
</reference>
<dbReference type="PANTHER" id="PTHR43329">
    <property type="entry name" value="EPOXIDE HYDROLASE"/>
    <property type="match status" value="1"/>
</dbReference>
<proteinExistence type="inferred from homology"/>
<name>R7S0Y4_PUNST</name>
<dbReference type="Gene3D" id="3.40.50.1820">
    <property type="entry name" value="alpha/beta hydrolase"/>
    <property type="match status" value="1"/>
</dbReference>
<comment type="similarity">
    <text evidence="2">Belongs to the AB hydrolase superfamily. Epoxide hydrolase family.</text>
</comment>
<sequence length="318" mass="36116">MDPSDPLSFVHKSTLLSTGRQYHYVDQLPPNYGWRYQIRPWVERGYRVIVPDMLGYGTTDKPYDVGAYTTKRLCEDLVALLDHIGVRKAVMIGHDWGSFTVSRFALWHPDRIIALIQLSVPYTPPAPEYISVEEMARRYSNFAYQVYFADPSSTQEIEDNLFAFWSRVYRKPGSGHGILSPGSRKLAMALDDVLEPDGLLLTPQETQYYRPFFEGAMRGPLNYYRTARLRFEEEKAANLPTTLPASLPALLIWGTEDPTCLRPVVARAHKFVPSLREVSVEGCGHWIMIEAKDAVTQTVLDFLDSVNLLGERPVAAKL</sequence>
<evidence type="ECO:0000256" key="2">
    <source>
        <dbReference type="ARBA" id="ARBA00038334"/>
    </source>
</evidence>
<dbReference type="OMA" id="GSINWYR"/>
<dbReference type="PRINTS" id="PR00412">
    <property type="entry name" value="EPOXHYDRLASE"/>
</dbReference>
<dbReference type="HOGENOM" id="CLU_020336_7_0_1"/>
<dbReference type="eggNOG" id="KOG4178">
    <property type="taxonomic scope" value="Eukaryota"/>
</dbReference>
<evidence type="ECO:0000259" key="3">
    <source>
        <dbReference type="Pfam" id="PF00561"/>
    </source>
</evidence>
<accession>R7S0Y4</accession>
<dbReference type="InterPro" id="IPR000073">
    <property type="entry name" value="AB_hydrolase_1"/>
</dbReference>
<dbReference type="OrthoDB" id="284184at2759"/>